<gene>
    <name evidence="1" type="ORF">K435DRAFT_558463</name>
</gene>
<dbReference type="AlphaFoldDB" id="A0A4S8L0N3"/>
<dbReference type="EMBL" id="ML179806">
    <property type="protein sequence ID" value="THU81478.1"/>
    <property type="molecule type" value="Genomic_DNA"/>
</dbReference>
<dbReference type="Proteomes" id="UP000297245">
    <property type="component" value="Unassembled WGS sequence"/>
</dbReference>
<evidence type="ECO:0000313" key="2">
    <source>
        <dbReference type="Proteomes" id="UP000297245"/>
    </source>
</evidence>
<accession>A0A4S8L0N3</accession>
<keyword evidence="2" id="KW-1185">Reference proteome</keyword>
<dbReference type="OrthoDB" id="3049701at2759"/>
<evidence type="ECO:0000313" key="1">
    <source>
        <dbReference type="EMBL" id="THU81478.1"/>
    </source>
</evidence>
<proteinExistence type="predicted"/>
<reference evidence="1 2" key="1">
    <citation type="journal article" date="2019" name="Nat. Ecol. Evol.">
        <title>Megaphylogeny resolves global patterns of mushroom evolution.</title>
        <authorList>
            <person name="Varga T."/>
            <person name="Krizsan K."/>
            <person name="Foldi C."/>
            <person name="Dima B."/>
            <person name="Sanchez-Garcia M."/>
            <person name="Sanchez-Ramirez S."/>
            <person name="Szollosi G.J."/>
            <person name="Szarkandi J.G."/>
            <person name="Papp V."/>
            <person name="Albert L."/>
            <person name="Andreopoulos W."/>
            <person name="Angelini C."/>
            <person name="Antonin V."/>
            <person name="Barry K.W."/>
            <person name="Bougher N.L."/>
            <person name="Buchanan P."/>
            <person name="Buyck B."/>
            <person name="Bense V."/>
            <person name="Catcheside P."/>
            <person name="Chovatia M."/>
            <person name="Cooper J."/>
            <person name="Damon W."/>
            <person name="Desjardin D."/>
            <person name="Finy P."/>
            <person name="Geml J."/>
            <person name="Haridas S."/>
            <person name="Hughes K."/>
            <person name="Justo A."/>
            <person name="Karasinski D."/>
            <person name="Kautmanova I."/>
            <person name="Kiss B."/>
            <person name="Kocsube S."/>
            <person name="Kotiranta H."/>
            <person name="LaButti K.M."/>
            <person name="Lechner B.E."/>
            <person name="Liimatainen K."/>
            <person name="Lipzen A."/>
            <person name="Lukacs Z."/>
            <person name="Mihaltcheva S."/>
            <person name="Morgado L.N."/>
            <person name="Niskanen T."/>
            <person name="Noordeloos M.E."/>
            <person name="Ohm R.A."/>
            <person name="Ortiz-Santana B."/>
            <person name="Ovrebo C."/>
            <person name="Racz N."/>
            <person name="Riley R."/>
            <person name="Savchenko A."/>
            <person name="Shiryaev A."/>
            <person name="Soop K."/>
            <person name="Spirin V."/>
            <person name="Szebenyi C."/>
            <person name="Tomsovsky M."/>
            <person name="Tulloss R.E."/>
            <person name="Uehling J."/>
            <person name="Grigoriev I.V."/>
            <person name="Vagvolgyi C."/>
            <person name="Papp T."/>
            <person name="Martin F.M."/>
            <person name="Miettinen O."/>
            <person name="Hibbett D.S."/>
            <person name="Nagy L.G."/>
        </authorList>
    </citation>
    <scope>NUCLEOTIDE SEQUENCE [LARGE SCALE GENOMIC DNA]</scope>
    <source>
        <strain evidence="1 2">CBS 962.96</strain>
    </source>
</reference>
<feature type="non-terminal residue" evidence="1">
    <location>
        <position position="55"/>
    </location>
</feature>
<protein>
    <submittedName>
        <fullName evidence="1">Uncharacterized protein</fullName>
    </submittedName>
</protein>
<name>A0A4S8L0N3_DENBC</name>
<feature type="non-terminal residue" evidence="1">
    <location>
        <position position="1"/>
    </location>
</feature>
<organism evidence="1 2">
    <name type="scientific">Dendrothele bispora (strain CBS 962.96)</name>
    <dbReference type="NCBI Taxonomy" id="1314807"/>
    <lineage>
        <taxon>Eukaryota</taxon>
        <taxon>Fungi</taxon>
        <taxon>Dikarya</taxon>
        <taxon>Basidiomycota</taxon>
        <taxon>Agaricomycotina</taxon>
        <taxon>Agaricomycetes</taxon>
        <taxon>Agaricomycetidae</taxon>
        <taxon>Agaricales</taxon>
        <taxon>Agaricales incertae sedis</taxon>
        <taxon>Dendrothele</taxon>
    </lineage>
</organism>
<sequence length="55" mass="6002">VNTPIVAPARAAVVKPDELDSFLALPLRTAISEPQHHPSYLAASMTYGFFKSDIF</sequence>